<sequence>GKILDALRLEPNFDADGNPCPHIVTVGSDALKEIDRFAIEVEKQLGPGGDFASMGDWAGKLVGAVCRIAGIFHGLIYTASGNPAKAQIDVETMLGAIAIGEYLIPHAKAAFFEMGADPEIDSARRILDWVSSEQISEFTRREAFNSLRGGIQKVAELDKPLEILINHGYIREVLQERKGPGRKPSQKYKINPLWLAHNTHNTQNNHTDLNSAYSAQFAQEVAL</sequence>
<dbReference type="AlphaFoldDB" id="A0A0F8Z5P5"/>
<name>A0A0F8Z5P5_9ZZZZ</name>
<dbReference type="Pfam" id="PF13148">
    <property type="entry name" value="DUF3987"/>
    <property type="match status" value="1"/>
</dbReference>
<dbReference type="EMBL" id="LAZR01062337">
    <property type="protein sequence ID" value="KKK61734.1"/>
    <property type="molecule type" value="Genomic_DNA"/>
</dbReference>
<comment type="caution">
    <text evidence="1">The sequence shown here is derived from an EMBL/GenBank/DDBJ whole genome shotgun (WGS) entry which is preliminary data.</text>
</comment>
<protein>
    <submittedName>
        <fullName evidence="1">Uncharacterized protein</fullName>
    </submittedName>
</protein>
<accession>A0A0F8Z5P5</accession>
<reference evidence="1" key="1">
    <citation type="journal article" date="2015" name="Nature">
        <title>Complex archaea that bridge the gap between prokaryotes and eukaryotes.</title>
        <authorList>
            <person name="Spang A."/>
            <person name="Saw J.H."/>
            <person name="Jorgensen S.L."/>
            <person name="Zaremba-Niedzwiedzka K."/>
            <person name="Martijn J."/>
            <person name="Lind A.E."/>
            <person name="van Eijk R."/>
            <person name="Schleper C."/>
            <person name="Guy L."/>
            <person name="Ettema T.J."/>
        </authorList>
    </citation>
    <scope>NUCLEOTIDE SEQUENCE</scope>
</reference>
<gene>
    <name evidence="1" type="ORF">LCGC14_3011350</name>
</gene>
<evidence type="ECO:0000313" key="1">
    <source>
        <dbReference type="EMBL" id="KKK61734.1"/>
    </source>
</evidence>
<feature type="non-terminal residue" evidence="1">
    <location>
        <position position="1"/>
    </location>
</feature>
<proteinExistence type="predicted"/>
<organism evidence="1">
    <name type="scientific">marine sediment metagenome</name>
    <dbReference type="NCBI Taxonomy" id="412755"/>
    <lineage>
        <taxon>unclassified sequences</taxon>
        <taxon>metagenomes</taxon>
        <taxon>ecological metagenomes</taxon>
    </lineage>
</organism>
<dbReference type="InterPro" id="IPR025048">
    <property type="entry name" value="DUF3987"/>
</dbReference>